<organism evidence="1 2">
    <name type="scientific">Gymnopus androsaceus JB14</name>
    <dbReference type="NCBI Taxonomy" id="1447944"/>
    <lineage>
        <taxon>Eukaryota</taxon>
        <taxon>Fungi</taxon>
        <taxon>Dikarya</taxon>
        <taxon>Basidiomycota</taxon>
        <taxon>Agaricomycotina</taxon>
        <taxon>Agaricomycetes</taxon>
        <taxon>Agaricomycetidae</taxon>
        <taxon>Agaricales</taxon>
        <taxon>Marasmiineae</taxon>
        <taxon>Omphalotaceae</taxon>
        <taxon>Gymnopus</taxon>
    </lineage>
</organism>
<gene>
    <name evidence="1" type="ORF">BT96DRAFT_874026</name>
</gene>
<dbReference type="InterPro" id="IPR051150">
    <property type="entry name" value="SWT21/TCAB1_mRNA_Telomere"/>
</dbReference>
<protein>
    <submittedName>
        <fullName evidence="1">WD40 repeat-like protein</fullName>
    </submittedName>
</protein>
<dbReference type="InterPro" id="IPR036322">
    <property type="entry name" value="WD40_repeat_dom_sf"/>
</dbReference>
<evidence type="ECO:0000313" key="2">
    <source>
        <dbReference type="Proteomes" id="UP000799118"/>
    </source>
</evidence>
<reference evidence="1" key="1">
    <citation type="journal article" date="2019" name="Environ. Microbiol.">
        <title>Fungal ecological strategies reflected in gene transcription - a case study of two litter decomposers.</title>
        <authorList>
            <person name="Barbi F."/>
            <person name="Kohler A."/>
            <person name="Barry K."/>
            <person name="Baskaran P."/>
            <person name="Daum C."/>
            <person name="Fauchery L."/>
            <person name="Ihrmark K."/>
            <person name="Kuo A."/>
            <person name="LaButti K."/>
            <person name="Lipzen A."/>
            <person name="Morin E."/>
            <person name="Grigoriev I.V."/>
            <person name="Henrissat B."/>
            <person name="Lindahl B."/>
            <person name="Martin F."/>
        </authorList>
    </citation>
    <scope>NUCLEOTIDE SEQUENCE</scope>
    <source>
        <strain evidence="1">JB14</strain>
    </source>
</reference>
<dbReference type="OrthoDB" id="239865at2759"/>
<dbReference type="PANTHER" id="PTHR13211:SF0">
    <property type="entry name" value="TELOMERASE CAJAL BODY PROTEIN 1"/>
    <property type="match status" value="1"/>
</dbReference>
<keyword evidence="2" id="KW-1185">Reference proteome</keyword>
<dbReference type="AlphaFoldDB" id="A0A6A4IB43"/>
<dbReference type="InterPro" id="IPR015943">
    <property type="entry name" value="WD40/YVTN_repeat-like_dom_sf"/>
</dbReference>
<dbReference type="Proteomes" id="UP000799118">
    <property type="component" value="Unassembled WGS sequence"/>
</dbReference>
<dbReference type="EMBL" id="ML769393">
    <property type="protein sequence ID" value="KAE9407841.1"/>
    <property type="molecule type" value="Genomic_DNA"/>
</dbReference>
<name>A0A6A4IB43_9AGAR</name>
<evidence type="ECO:0000313" key="1">
    <source>
        <dbReference type="EMBL" id="KAE9407841.1"/>
    </source>
</evidence>
<proteinExistence type="predicted"/>
<accession>A0A6A4IB43</accession>
<dbReference type="InterPro" id="IPR001680">
    <property type="entry name" value="WD40_rpt"/>
</dbReference>
<dbReference type="SUPFAM" id="SSF50978">
    <property type="entry name" value="WD40 repeat-like"/>
    <property type="match status" value="1"/>
</dbReference>
<dbReference type="Pfam" id="PF00400">
    <property type="entry name" value="WD40"/>
    <property type="match status" value="1"/>
</dbReference>
<dbReference type="Gene3D" id="2.130.10.10">
    <property type="entry name" value="YVTN repeat-like/Quinoprotein amine dehydrogenase"/>
    <property type="match status" value="2"/>
</dbReference>
<sequence>MDEFSTWKPPQFNISHPPILDEVFTLTKDPHFAQNFARTTKWCPDGSVYLAQCENSSLQLGTSEKLYASGHAPQREFHQPAPIVDFAWYPTASAQDPATFCFVASVRESPVKLFDALDGRLRASYPIIDHRERFIAPQSLAFNISAQQLYCGFEDAIEVFDIATPGAGIRLPTTPSKSSKDGLKGMISALAFCPSYESDIYAAGTLNANHANIALFSESQGKVPIMFLDGGLRAGVMQLQFNPMKPHLLYASFRRDMRIFSWDIRYNVDQPVKIFSPVLSPPTLSTSIPEDESRFKESTNQKHRFDIDVSGRYLSVGRQDRNILLYNLDDAESSTLPGVNTQDVVPPVLVFPAHEDSIGSVAFHPTSARLLSTSGSRDFDCSFSDSDSDSDDEAWRFPCR</sequence>
<dbReference type="PANTHER" id="PTHR13211">
    <property type="entry name" value="TELOMERASE CAJAL BODY PROTEIN 1"/>
    <property type="match status" value="1"/>
</dbReference>